<keyword evidence="1" id="KW-0472">Membrane</keyword>
<keyword evidence="1" id="KW-1133">Transmembrane helix</keyword>
<reference evidence="2" key="1">
    <citation type="journal article" date="2020" name="Nature">
        <title>Giant virus diversity and host interactions through global metagenomics.</title>
        <authorList>
            <person name="Schulz F."/>
            <person name="Roux S."/>
            <person name="Paez-Espino D."/>
            <person name="Jungbluth S."/>
            <person name="Walsh D.A."/>
            <person name="Denef V.J."/>
            <person name="McMahon K.D."/>
            <person name="Konstantinidis K.T."/>
            <person name="Eloe-Fadrosh E.A."/>
            <person name="Kyrpides N.C."/>
            <person name="Woyke T."/>
        </authorList>
    </citation>
    <scope>NUCLEOTIDE SEQUENCE</scope>
    <source>
        <strain evidence="2">GVMAG-M-3300009182-78</strain>
    </source>
</reference>
<feature type="transmembrane region" description="Helical" evidence="1">
    <location>
        <begin position="215"/>
        <end position="237"/>
    </location>
</feature>
<protein>
    <submittedName>
        <fullName evidence="2">Uncharacterized protein</fullName>
    </submittedName>
</protein>
<feature type="transmembrane region" description="Helical" evidence="1">
    <location>
        <begin position="162"/>
        <end position="194"/>
    </location>
</feature>
<feature type="transmembrane region" description="Helical" evidence="1">
    <location>
        <begin position="24"/>
        <end position="47"/>
    </location>
</feature>
<organism evidence="2">
    <name type="scientific">viral metagenome</name>
    <dbReference type="NCBI Taxonomy" id="1070528"/>
    <lineage>
        <taxon>unclassified sequences</taxon>
        <taxon>metagenomes</taxon>
        <taxon>organismal metagenomes</taxon>
    </lineage>
</organism>
<feature type="transmembrane region" description="Helical" evidence="1">
    <location>
        <begin position="305"/>
        <end position="325"/>
    </location>
</feature>
<feature type="transmembrane region" description="Helical" evidence="1">
    <location>
        <begin position="243"/>
        <end position="262"/>
    </location>
</feature>
<evidence type="ECO:0000256" key="1">
    <source>
        <dbReference type="SAM" id="Phobius"/>
    </source>
</evidence>
<keyword evidence="1" id="KW-0812">Transmembrane</keyword>
<proteinExistence type="predicted"/>
<evidence type="ECO:0000313" key="2">
    <source>
        <dbReference type="EMBL" id="QHS85648.1"/>
    </source>
</evidence>
<feature type="transmembrane region" description="Helical" evidence="1">
    <location>
        <begin position="282"/>
        <end position="299"/>
    </location>
</feature>
<accession>A0A6C0B295</accession>
<feature type="transmembrane region" description="Helical" evidence="1">
    <location>
        <begin position="123"/>
        <end position="142"/>
    </location>
</feature>
<name>A0A6C0B295_9ZZZZ</name>
<dbReference type="AlphaFoldDB" id="A0A6C0B295"/>
<sequence length="370" mass="42180">MSDTSTIDEKKKKTTISDNPSINFAYSLSTSLVSLGVVFIFGSLFLYTGKIAQSNILPTCTSHEPYTYAKQTIGKQQIDINILKTEKGIFSTKLLMPIDQNMKIVNKTLGFLRKMIYGKDTNVFKLYFATIIQQVLAFNFSINNTVFNFMNESLTETMNILLSPMIMIFVQSIVGFIVAIYFIIMWFYNIYLLFSTKEEDSKGLTMWKDGEMWGVLTWYWSIFYIIALSILLFIFIATGLLSILTFVITLFCLFFPLSLHLYNNSNAEQYTLSDTIKYVFKFKMNIIMYLISFIVIMTTNSNFGGYAAFVSLIACVLLFLFSRIFKSSTPNKITTPGIGTFFQAGKNCDPIIKASQESSMFQKIGDILKL</sequence>
<dbReference type="EMBL" id="MN739046">
    <property type="protein sequence ID" value="QHS85648.1"/>
    <property type="molecule type" value="Genomic_DNA"/>
</dbReference>